<feature type="active site" description="Acyl-ester intermediate" evidence="7">
    <location>
        <position position="145"/>
    </location>
</feature>
<dbReference type="InterPro" id="IPR001967">
    <property type="entry name" value="Peptidase_S11_N"/>
</dbReference>
<dbReference type="GO" id="GO:0006508">
    <property type="term" value="P:proteolysis"/>
    <property type="evidence" value="ECO:0007669"/>
    <property type="project" value="InterPro"/>
</dbReference>
<evidence type="ECO:0000259" key="11">
    <source>
        <dbReference type="Pfam" id="PF00768"/>
    </source>
</evidence>
<evidence type="ECO:0000256" key="7">
    <source>
        <dbReference type="PIRSR" id="PIRSR618044-1"/>
    </source>
</evidence>
<protein>
    <submittedName>
        <fullName evidence="12">D-alanyl-D-alanine carboxypeptidase</fullName>
    </submittedName>
</protein>
<feature type="active site" evidence="7">
    <location>
        <position position="201"/>
    </location>
</feature>
<dbReference type="Gene3D" id="3.40.710.10">
    <property type="entry name" value="DD-peptidase/beta-lactamase superfamily"/>
    <property type="match status" value="1"/>
</dbReference>
<accession>A0A660LAP3</accession>
<dbReference type="GO" id="GO:0009252">
    <property type="term" value="P:peptidoglycan biosynthetic process"/>
    <property type="evidence" value="ECO:0007669"/>
    <property type="project" value="UniProtKB-KW"/>
</dbReference>
<keyword evidence="12" id="KW-0121">Carboxypeptidase</keyword>
<keyword evidence="4" id="KW-0133">Cell shape</keyword>
<evidence type="ECO:0000256" key="10">
    <source>
        <dbReference type="SAM" id="MobiDB-lite"/>
    </source>
</evidence>
<dbReference type="PANTHER" id="PTHR21581:SF33">
    <property type="entry name" value="D-ALANYL-D-ALANINE CARBOXYPEPTIDASE DACB"/>
    <property type="match status" value="1"/>
</dbReference>
<keyword evidence="12" id="KW-0645">Protease</keyword>
<dbReference type="InterPro" id="IPR012338">
    <property type="entry name" value="Beta-lactam/transpept-like"/>
</dbReference>
<dbReference type="GO" id="GO:0009002">
    <property type="term" value="F:serine-type D-Ala-D-Ala carboxypeptidase activity"/>
    <property type="evidence" value="ECO:0007669"/>
    <property type="project" value="InterPro"/>
</dbReference>
<evidence type="ECO:0000256" key="4">
    <source>
        <dbReference type="ARBA" id="ARBA00022960"/>
    </source>
</evidence>
<dbReference type="PANTHER" id="PTHR21581">
    <property type="entry name" value="D-ALANYL-D-ALANINE CARBOXYPEPTIDASE"/>
    <property type="match status" value="1"/>
</dbReference>
<dbReference type="GO" id="GO:0008360">
    <property type="term" value="P:regulation of cell shape"/>
    <property type="evidence" value="ECO:0007669"/>
    <property type="project" value="UniProtKB-KW"/>
</dbReference>
<dbReference type="PRINTS" id="PR00725">
    <property type="entry name" value="DADACBPTASE1"/>
</dbReference>
<dbReference type="InterPro" id="IPR018044">
    <property type="entry name" value="Peptidase_S11"/>
</dbReference>
<gene>
    <name evidence="12" type="ORF">C7438_0310</name>
</gene>
<keyword evidence="2" id="KW-0732">Signal</keyword>
<keyword evidence="5" id="KW-0573">Peptidoglycan synthesis</keyword>
<proteinExistence type="inferred from homology"/>
<dbReference type="Pfam" id="PF00768">
    <property type="entry name" value="Peptidase_S11"/>
    <property type="match status" value="1"/>
</dbReference>
<evidence type="ECO:0000256" key="5">
    <source>
        <dbReference type="ARBA" id="ARBA00022984"/>
    </source>
</evidence>
<comment type="caution">
    <text evidence="12">The sequence shown here is derived from an EMBL/GenBank/DDBJ whole genome shotgun (WGS) entry which is preliminary data.</text>
</comment>
<evidence type="ECO:0000313" key="13">
    <source>
        <dbReference type="Proteomes" id="UP000267019"/>
    </source>
</evidence>
<dbReference type="AlphaFoldDB" id="A0A660LAP3"/>
<dbReference type="RefSeq" id="WP_211322010.1">
    <property type="nucleotide sequence ID" value="NZ_RBIJ01000001.1"/>
</dbReference>
<keyword evidence="13" id="KW-1185">Reference proteome</keyword>
<reference evidence="12 13" key="1">
    <citation type="submission" date="2018-10" db="EMBL/GenBank/DDBJ databases">
        <title>Genomic Encyclopedia of Type Strains, Phase IV (KMG-IV): sequencing the most valuable type-strain genomes for metagenomic binning, comparative biology and taxonomic classification.</title>
        <authorList>
            <person name="Goeker M."/>
        </authorList>
    </citation>
    <scope>NUCLEOTIDE SEQUENCE [LARGE SCALE GENOMIC DNA]</scope>
    <source>
        <strain evidence="12 13">DSM 22653</strain>
    </source>
</reference>
<feature type="region of interest" description="Disordered" evidence="10">
    <location>
        <begin position="62"/>
        <end position="94"/>
    </location>
</feature>
<evidence type="ECO:0000256" key="2">
    <source>
        <dbReference type="ARBA" id="ARBA00022729"/>
    </source>
</evidence>
<comment type="similarity">
    <text evidence="1 9">Belongs to the peptidase S11 family.</text>
</comment>
<organism evidence="12 13">
    <name type="scientific">Brockia lithotrophica</name>
    <dbReference type="NCBI Taxonomy" id="933949"/>
    <lineage>
        <taxon>Bacteria</taxon>
        <taxon>Bacillati</taxon>
        <taxon>Bacillota</taxon>
        <taxon>Bacilli</taxon>
        <taxon>Bacillales</taxon>
        <taxon>Bacillales Family X. Incertae Sedis</taxon>
        <taxon>Brockia</taxon>
    </lineage>
</organism>
<dbReference type="SUPFAM" id="SSF56601">
    <property type="entry name" value="beta-lactamase/transpeptidase-like"/>
    <property type="match status" value="1"/>
</dbReference>
<feature type="domain" description="Peptidase S11 D-alanyl-D-alanine carboxypeptidase A N-terminal" evidence="11">
    <location>
        <begin position="111"/>
        <end position="341"/>
    </location>
</feature>
<evidence type="ECO:0000313" key="12">
    <source>
        <dbReference type="EMBL" id="RKQ88670.1"/>
    </source>
</evidence>
<evidence type="ECO:0000256" key="3">
    <source>
        <dbReference type="ARBA" id="ARBA00022801"/>
    </source>
</evidence>
<evidence type="ECO:0000256" key="6">
    <source>
        <dbReference type="ARBA" id="ARBA00023316"/>
    </source>
</evidence>
<feature type="binding site" evidence="8">
    <location>
        <position position="311"/>
    </location>
    <ligand>
        <name>substrate</name>
    </ligand>
</feature>
<evidence type="ECO:0000256" key="8">
    <source>
        <dbReference type="PIRSR" id="PIRSR618044-2"/>
    </source>
</evidence>
<name>A0A660LAP3_9BACL</name>
<keyword evidence="6" id="KW-0961">Cell wall biogenesis/degradation</keyword>
<sequence length="444" mass="47571">MGKRPRRRSERASRSLWRKFVFLVVLLAAGGAFLFAELSERGGGFIRAGELLSAAHDVLHAPQRPSVSRGGATEGRERTSSLPVPLQSLPTAEGPSTGRALLFPGPPPEDADAPEVSAKAAVLLDAASGRVLYAKEPHARLPMASLTKIMTAIVALESSSDLDEVVTVSPNAEGVEGSSIYLRAGDKIPLRDLLYGLMLRSGNDAATAIAEHVGGSVEGFSFLMNEKAAWLGLSDTHFVNPHGLDAEGHYASAYDLAVLSRYAMENPTFREIVGTRVYRPRVTPSGHGNSEAVWTNKNKLLVTYEGADGIKTAYTDRAGRGLAASAVRDGRRLIAVVLNAPDDWNDVRKLFDYGFTHFPLTPIVHKGEVFTGVRGSYAALADLAYPLQSDEVSRIGRFVQEADFGPFRPNAFLKVYLGQEAIGSVPLAPLSGDAGRGVSPELRP</sequence>
<dbReference type="Proteomes" id="UP000267019">
    <property type="component" value="Unassembled WGS sequence"/>
</dbReference>
<feature type="active site" description="Proton acceptor" evidence="7">
    <location>
        <position position="148"/>
    </location>
</feature>
<evidence type="ECO:0000256" key="9">
    <source>
        <dbReference type="RuleBase" id="RU004016"/>
    </source>
</evidence>
<keyword evidence="3" id="KW-0378">Hydrolase</keyword>
<evidence type="ECO:0000256" key="1">
    <source>
        <dbReference type="ARBA" id="ARBA00007164"/>
    </source>
</evidence>
<dbReference type="GO" id="GO:0071555">
    <property type="term" value="P:cell wall organization"/>
    <property type="evidence" value="ECO:0007669"/>
    <property type="project" value="UniProtKB-KW"/>
</dbReference>
<dbReference type="EMBL" id="RBIJ01000001">
    <property type="protein sequence ID" value="RKQ88670.1"/>
    <property type="molecule type" value="Genomic_DNA"/>
</dbReference>